<protein>
    <submittedName>
        <fullName evidence="1">Uncharacterized protein</fullName>
    </submittedName>
</protein>
<evidence type="ECO:0000313" key="2">
    <source>
        <dbReference type="Proteomes" id="UP001230649"/>
    </source>
</evidence>
<sequence length="126" mass="14078">MSRAAKAFLATSLVVTGVTVWGVHFIQAREEEAMYQGVVKDEARMRARAVKKAAESAATPAPEETYQGLAPPTATTAQRAAEYSRNLKLQEELAREQGMQRAKAELERYEADRKVVRRQENLGREV</sequence>
<accession>A0ACC2VG75</accession>
<keyword evidence="2" id="KW-1185">Reference proteome</keyword>
<comment type="caution">
    <text evidence="1">The sequence shown here is derived from an EMBL/GenBank/DDBJ whole genome shotgun (WGS) entry which is preliminary data.</text>
</comment>
<gene>
    <name evidence="1" type="ORF">QFC20_006059</name>
</gene>
<evidence type="ECO:0000313" key="1">
    <source>
        <dbReference type="EMBL" id="KAJ9098028.1"/>
    </source>
</evidence>
<proteinExistence type="predicted"/>
<reference evidence="1" key="1">
    <citation type="submission" date="2023-04" db="EMBL/GenBank/DDBJ databases">
        <title>Draft Genome sequencing of Naganishia species isolated from polar environments using Oxford Nanopore Technology.</title>
        <authorList>
            <person name="Leo P."/>
            <person name="Venkateswaran K."/>
        </authorList>
    </citation>
    <scope>NUCLEOTIDE SEQUENCE</scope>
    <source>
        <strain evidence="1">MNA-CCFEE 5262</strain>
    </source>
</reference>
<organism evidence="1 2">
    <name type="scientific">Naganishia adeliensis</name>
    <dbReference type="NCBI Taxonomy" id="92952"/>
    <lineage>
        <taxon>Eukaryota</taxon>
        <taxon>Fungi</taxon>
        <taxon>Dikarya</taxon>
        <taxon>Basidiomycota</taxon>
        <taxon>Agaricomycotina</taxon>
        <taxon>Tremellomycetes</taxon>
        <taxon>Filobasidiales</taxon>
        <taxon>Filobasidiaceae</taxon>
        <taxon>Naganishia</taxon>
    </lineage>
</organism>
<dbReference type="EMBL" id="JASBWS010000097">
    <property type="protein sequence ID" value="KAJ9098028.1"/>
    <property type="molecule type" value="Genomic_DNA"/>
</dbReference>
<name>A0ACC2VG75_9TREE</name>
<dbReference type="Proteomes" id="UP001230649">
    <property type="component" value="Unassembled WGS sequence"/>
</dbReference>